<sequence>MKQFFLLLIMLLLFSCNPFYYQYQRLNENLPKSKFYLEQQSLLKPLLKKENEPFILIISWDKSILSQENMTYKALVYYPKNGSKKLLETRKKTPKNIISSDLTDKNFYDFKFILDNYLEGKEEYLLSLHDSFSSSEVNSPYYIYDFVINKKIKLKSFTFDKDGKIIQ</sequence>
<keyword evidence="2" id="KW-1185">Reference proteome</keyword>
<dbReference type="Proteomes" id="UP000236738">
    <property type="component" value="Unassembled WGS sequence"/>
</dbReference>
<evidence type="ECO:0000313" key="2">
    <source>
        <dbReference type="Proteomes" id="UP000236738"/>
    </source>
</evidence>
<dbReference type="EMBL" id="FNUS01000001">
    <property type="protein sequence ID" value="SEF55689.1"/>
    <property type="molecule type" value="Genomic_DNA"/>
</dbReference>
<accession>A0A1H5SYU0</accession>
<gene>
    <name evidence="1" type="ORF">SAMN05421847_0309</name>
</gene>
<name>A0A1H5SYU0_9FLAO</name>
<proteinExistence type="predicted"/>
<protein>
    <recommendedName>
        <fullName evidence="3">Lipoprotein</fullName>
    </recommendedName>
</protein>
<dbReference type="AlphaFoldDB" id="A0A1H5SYU0"/>
<reference evidence="2" key="1">
    <citation type="submission" date="2016-10" db="EMBL/GenBank/DDBJ databases">
        <authorList>
            <person name="Varghese N."/>
            <person name="Submissions S."/>
        </authorList>
    </citation>
    <scope>NUCLEOTIDE SEQUENCE [LARGE SCALE GENOMIC DNA]</scope>
    <source>
        <strain evidence="2">DSM 21580</strain>
    </source>
</reference>
<dbReference type="PROSITE" id="PS51257">
    <property type="entry name" value="PROKAR_LIPOPROTEIN"/>
    <property type="match status" value="1"/>
</dbReference>
<organism evidence="1 2">
    <name type="scientific">Halpernia humi</name>
    <dbReference type="NCBI Taxonomy" id="493375"/>
    <lineage>
        <taxon>Bacteria</taxon>
        <taxon>Pseudomonadati</taxon>
        <taxon>Bacteroidota</taxon>
        <taxon>Flavobacteriia</taxon>
        <taxon>Flavobacteriales</taxon>
        <taxon>Weeksellaceae</taxon>
        <taxon>Chryseobacterium group</taxon>
        <taxon>Halpernia</taxon>
    </lineage>
</organism>
<evidence type="ECO:0000313" key="1">
    <source>
        <dbReference type="EMBL" id="SEF55689.1"/>
    </source>
</evidence>
<evidence type="ECO:0008006" key="3">
    <source>
        <dbReference type="Google" id="ProtNLM"/>
    </source>
</evidence>
<dbReference type="RefSeq" id="WP_103912349.1">
    <property type="nucleotide sequence ID" value="NZ_FNUS01000001.1"/>
</dbReference>
<dbReference type="OrthoDB" id="1262666at2"/>